<dbReference type="AlphaFoldDB" id="A0A1H4A2U5"/>
<accession>A0A1H4A2U5</accession>
<keyword evidence="3" id="KW-1185">Reference proteome</keyword>
<keyword evidence="1" id="KW-0732">Signal</keyword>
<sequence>MRKVAVHALIALATGGVMSTPALCRAYELDPQLDCKSNAHDYISQLLNSRYIEPNPMRVEANSINAFRPIRGSNLTAFGFRVYAVLGYEHDDAIFRKGNGEPISDSAYGVVVNGPAETVESRVREAGSRAIVKQVVPLLITAVLCDGR</sequence>
<name>A0A1H4A2U5_9BURK</name>
<feature type="chain" id="PRO_5011473479" evidence="1">
    <location>
        <begin position="20"/>
        <end position="148"/>
    </location>
</feature>
<gene>
    <name evidence="2" type="ORF">SAMN05192564_1011001</name>
</gene>
<dbReference type="STRING" id="83784.SAMN05192564_1011001"/>
<proteinExistence type="predicted"/>
<organism evidence="2 3">
    <name type="scientific">Paraburkholderia sartisoli</name>
    <dbReference type="NCBI Taxonomy" id="83784"/>
    <lineage>
        <taxon>Bacteria</taxon>
        <taxon>Pseudomonadati</taxon>
        <taxon>Pseudomonadota</taxon>
        <taxon>Betaproteobacteria</taxon>
        <taxon>Burkholderiales</taxon>
        <taxon>Burkholderiaceae</taxon>
        <taxon>Paraburkholderia</taxon>
    </lineage>
</organism>
<evidence type="ECO:0000313" key="3">
    <source>
        <dbReference type="Proteomes" id="UP000198638"/>
    </source>
</evidence>
<dbReference type="RefSeq" id="WP_090529729.1">
    <property type="nucleotide sequence ID" value="NZ_FNRQ01000001.1"/>
</dbReference>
<reference evidence="3" key="1">
    <citation type="submission" date="2016-10" db="EMBL/GenBank/DDBJ databases">
        <authorList>
            <person name="Varghese N."/>
            <person name="Submissions S."/>
        </authorList>
    </citation>
    <scope>NUCLEOTIDE SEQUENCE [LARGE SCALE GENOMIC DNA]</scope>
    <source>
        <strain evidence="3">LMG 24000</strain>
    </source>
</reference>
<dbReference type="EMBL" id="FNRQ01000001">
    <property type="protein sequence ID" value="SEA30190.1"/>
    <property type="molecule type" value="Genomic_DNA"/>
</dbReference>
<dbReference type="Proteomes" id="UP000198638">
    <property type="component" value="Unassembled WGS sequence"/>
</dbReference>
<dbReference type="OrthoDB" id="8966171at2"/>
<feature type="signal peptide" evidence="1">
    <location>
        <begin position="1"/>
        <end position="19"/>
    </location>
</feature>
<protein>
    <submittedName>
        <fullName evidence="2">Uncharacterized protein</fullName>
    </submittedName>
</protein>
<evidence type="ECO:0000256" key="1">
    <source>
        <dbReference type="SAM" id="SignalP"/>
    </source>
</evidence>
<evidence type="ECO:0000313" key="2">
    <source>
        <dbReference type="EMBL" id="SEA30190.1"/>
    </source>
</evidence>